<dbReference type="Pfam" id="PF00270">
    <property type="entry name" value="DEAD"/>
    <property type="match status" value="1"/>
</dbReference>
<dbReference type="EMBL" id="JAGTXO010000001">
    <property type="protein sequence ID" value="KAG8470351.1"/>
    <property type="molecule type" value="Genomic_DNA"/>
</dbReference>
<sequence>MAFTDDFVMTVEEGGAVVGEAAAPDDEDDEMLDVFFGLPASGSIRPIGTHAPGECARPQPRLSFASLKLSRPLLKAVESAGFDEPTRVQELAIPVIMSGGDVCATAITGSGKTAAFMLPVLERLLVRTRRSASTAALVLLPTRELGMQCHAMTSRLAKYTSVQTALVVGGLSLKAQEAELRSRPDIVIGTPGRLIDLVRNSQAVTLESVEVLVLDEADRLLELGFRAELDEIIKMTPRGRQTLLFTATLSPAVEQLIAASLNRPTTVKVNEDMGVAGTLVQEFVRVHSDAPGGTAQPFGGVVLGEHLAQAEREAALLSLCTRSFTEGVLVFTRSRTQAHRLATLMRACELKAGELHGELSQQQRVEELERFRRGDSRFLIATDLASRGLDITGVQTVINFQMPATIRSYIHRVGRTARAGRGGRAISLVSGSDKTVLEEVVQRAPHAVKTRVLPDGSIEAWGAQILALQPVLRATYAREKEDKQMRVAQMEANRASNLLQHREEIRTRPRRTWFLSKAGKAEQQAKAQRDEPTSVRAVHATRPPKGGAASAQSADGPAGRAREPDRQLTRKQKRKREAAKQLAAQSGLDEGAVLHQAKRAAKAAKSLAKQSPRATADRLRASAKAASPFQSPKPKRPRADKPRADAASAGVAQVEGGRTAKPTKPFRRSNHSKQSHIKRRR</sequence>
<feature type="domain" description="Helicase C-terminal" evidence="9">
    <location>
        <begin position="302"/>
        <end position="459"/>
    </location>
</feature>
<reference evidence="11" key="1">
    <citation type="submission" date="2021-05" db="EMBL/GenBank/DDBJ databases">
        <title>The genome of the haptophyte Pavlova lutheri (Diacronema luteri, Pavlovales) - a model for lipid biosynthesis in eukaryotic algae.</title>
        <authorList>
            <person name="Hulatt C.J."/>
            <person name="Posewitz M.C."/>
        </authorList>
    </citation>
    <scope>NUCLEOTIDE SEQUENCE</scope>
    <source>
        <strain evidence="11">NIVA-4/92</strain>
    </source>
</reference>
<dbReference type="CDD" id="cd18787">
    <property type="entry name" value="SF2_C_DEAD"/>
    <property type="match status" value="1"/>
</dbReference>
<evidence type="ECO:0000259" key="9">
    <source>
        <dbReference type="PROSITE" id="PS51194"/>
    </source>
</evidence>
<evidence type="ECO:0000259" key="10">
    <source>
        <dbReference type="PROSITE" id="PS51195"/>
    </source>
</evidence>
<dbReference type="SMART" id="SM00490">
    <property type="entry name" value="HELICc"/>
    <property type="match status" value="1"/>
</dbReference>
<keyword evidence="3 6" id="KW-0347">Helicase</keyword>
<dbReference type="InterPro" id="IPR027417">
    <property type="entry name" value="P-loop_NTPase"/>
</dbReference>
<feature type="region of interest" description="Disordered" evidence="7">
    <location>
        <begin position="602"/>
        <end position="681"/>
    </location>
</feature>
<dbReference type="SUPFAM" id="SSF52540">
    <property type="entry name" value="P-loop containing nucleoside triphosphate hydrolases"/>
    <property type="match status" value="1"/>
</dbReference>
<feature type="short sequence motif" description="Q motif" evidence="5">
    <location>
        <begin position="62"/>
        <end position="90"/>
    </location>
</feature>
<feature type="compositionally biased region" description="Low complexity" evidence="7">
    <location>
        <begin position="517"/>
        <end position="526"/>
    </location>
</feature>
<evidence type="ECO:0000256" key="5">
    <source>
        <dbReference type="PROSITE-ProRule" id="PRU00552"/>
    </source>
</evidence>
<evidence type="ECO:0000256" key="7">
    <source>
        <dbReference type="SAM" id="MobiDB-lite"/>
    </source>
</evidence>
<dbReference type="AlphaFoldDB" id="A0A8J5XJH4"/>
<evidence type="ECO:0000313" key="12">
    <source>
        <dbReference type="Proteomes" id="UP000751190"/>
    </source>
</evidence>
<dbReference type="SMART" id="SM00487">
    <property type="entry name" value="DEXDc"/>
    <property type="match status" value="1"/>
</dbReference>
<feature type="region of interest" description="Disordered" evidence="7">
    <location>
        <begin position="517"/>
        <end position="590"/>
    </location>
</feature>
<keyword evidence="2 6" id="KW-0378">Hydrolase</keyword>
<comment type="caution">
    <text evidence="11">The sequence shown here is derived from an EMBL/GenBank/DDBJ whole genome shotgun (WGS) entry which is preliminary data.</text>
</comment>
<name>A0A8J5XJH4_DIALT</name>
<evidence type="ECO:0000256" key="1">
    <source>
        <dbReference type="ARBA" id="ARBA00022741"/>
    </source>
</evidence>
<dbReference type="GO" id="GO:0005829">
    <property type="term" value="C:cytosol"/>
    <property type="evidence" value="ECO:0007669"/>
    <property type="project" value="TreeGrafter"/>
</dbReference>
<evidence type="ECO:0000256" key="4">
    <source>
        <dbReference type="ARBA" id="ARBA00022840"/>
    </source>
</evidence>
<evidence type="ECO:0000256" key="6">
    <source>
        <dbReference type="RuleBase" id="RU000492"/>
    </source>
</evidence>
<dbReference type="InterPro" id="IPR050079">
    <property type="entry name" value="DEAD_box_RNA_helicase"/>
</dbReference>
<feature type="domain" description="DEAD-box RNA helicase Q" evidence="10">
    <location>
        <begin position="62"/>
        <end position="90"/>
    </location>
</feature>
<organism evidence="11 12">
    <name type="scientific">Diacronema lutheri</name>
    <name type="common">Unicellular marine alga</name>
    <name type="synonym">Monochrysis lutheri</name>
    <dbReference type="NCBI Taxonomy" id="2081491"/>
    <lineage>
        <taxon>Eukaryota</taxon>
        <taxon>Haptista</taxon>
        <taxon>Haptophyta</taxon>
        <taxon>Pavlovophyceae</taxon>
        <taxon>Pavlovales</taxon>
        <taxon>Pavlovaceae</taxon>
        <taxon>Diacronema</taxon>
    </lineage>
</organism>
<dbReference type="GO" id="GO:0016787">
    <property type="term" value="F:hydrolase activity"/>
    <property type="evidence" value="ECO:0007669"/>
    <property type="project" value="UniProtKB-KW"/>
</dbReference>
<protein>
    <recommendedName>
        <fullName evidence="13">RNA helicase</fullName>
    </recommendedName>
</protein>
<dbReference type="Gene3D" id="3.40.50.300">
    <property type="entry name" value="P-loop containing nucleotide triphosphate hydrolases"/>
    <property type="match status" value="2"/>
</dbReference>
<dbReference type="GO" id="GO:0005524">
    <property type="term" value="F:ATP binding"/>
    <property type="evidence" value="ECO:0007669"/>
    <property type="project" value="UniProtKB-KW"/>
</dbReference>
<comment type="similarity">
    <text evidence="6">Belongs to the DEAD box helicase family.</text>
</comment>
<dbReference type="PANTHER" id="PTHR47959:SF1">
    <property type="entry name" value="ATP-DEPENDENT RNA HELICASE DBPA"/>
    <property type="match status" value="1"/>
</dbReference>
<dbReference type="Proteomes" id="UP000751190">
    <property type="component" value="Unassembled WGS sequence"/>
</dbReference>
<dbReference type="PROSITE" id="PS00039">
    <property type="entry name" value="DEAD_ATP_HELICASE"/>
    <property type="match status" value="1"/>
</dbReference>
<gene>
    <name evidence="11" type="ORF">KFE25_008772</name>
</gene>
<accession>A0A8J5XJH4</accession>
<feature type="domain" description="Helicase ATP-binding" evidence="8">
    <location>
        <begin position="93"/>
        <end position="267"/>
    </location>
</feature>
<evidence type="ECO:0000256" key="3">
    <source>
        <dbReference type="ARBA" id="ARBA00022806"/>
    </source>
</evidence>
<dbReference type="PANTHER" id="PTHR47959">
    <property type="entry name" value="ATP-DEPENDENT RNA HELICASE RHLE-RELATED"/>
    <property type="match status" value="1"/>
</dbReference>
<dbReference type="InterPro" id="IPR000629">
    <property type="entry name" value="RNA-helicase_DEAD-box_CS"/>
</dbReference>
<dbReference type="Pfam" id="PF00271">
    <property type="entry name" value="Helicase_C"/>
    <property type="match status" value="1"/>
</dbReference>
<evidence type="ECO:0008006" key="13">
    <source>
        <dbReference type="Google" id="ProtNLM"/>
    </source>
</evidence>
<keyword evidence="4 6" id="KW-0067">ATP-binding</keyword>
<keyword evidence="1 6" id="KW-0547">Nucleotide-binding</keyword>
<dbReference type="CDD" id="cd17947">
    <property type="entry name" value="DEADc_DDX27"/>
    <property type="match status" value="1"/>
</dbReference>
<proteinExistence type="inferred from homology"/>
<dbReference type="InterPro" id="IPR011545">
    <property type="entry name" value="DEAD/DEAH_box_helicase_dom"/>
</dbReference>
<keyword evidence="12" id="KW-1185">Reference proteome</keyword>
<dbReference type="OMA" id="MIDPPKQ"/>
<evidence type="ECO:0000313" key="11">
    <source>
        <dbReference type="EMBL" id="KAG8470351.1"/>
    </source>
</evidence>
<dbReference type="OrthoDB" id="10259843at2759"/>
<dbReference type="GO" id="GO:0003724">
    <property type="term" value="F:RNA helicase activity"/>
    <property type="evidence" value="ECO:0007669"/>
    <property type="project" value="InterPro"/>
</dbReference>
<evidence type="ECO:0000259" key="8">
    <source>
        <dbReference type="PROSITE" id="PS51192"/>
    </source>
</evidence>
<dbReference type="InterPro" id="IPR014001">
    <property type="entry name" value="Helicase_ATP-bd"/>
</dbReference>
<dbReference type="InterPro" id="IPR014014">
    <property type="entry name" value="RNA_helicase_DEAD_Q_motif"/>
</dbReference>
<feature type="compositionally biased region" description="Basic residues" evidence="7">
    <location>
        <begin position="664"/>
        <end position="681"/>
    </location>
</feature>
<dbReference type="PROSITE" id="PS51195">
    <property type="entry name" value="Q_MOTIF"/>
    <property type="match status" value="1"/>
</dbReference>
<dbReference type="PROSITE" id="PS51192">
    <property type="entry name" value="HELICASE_ATP_BIND_1"/>
    <property type="match status" value="1"/>
</dbReference>
<dbReference type="GO" id="GO:0003676">
    <property type="term" value="F:nucleic acid binding"/>
    <property type="evidence" value="ECO:0007669"/>
    <property type="project" value="InterPro"/>
</dbReference>
<dbReference type="PROSITE" id="PS51194">
    <property type="entry name" value="HELICASE_CTER"/>
    <property type="match status" value="1"/>
</dbReference>
<evidence type="ECO:0000256" key="2">
    <source>
        <dbReference type="ARBA" id="ARBA00022801"/>
    </source>
</evidence>
<dbReference type="InterPro" id="IPR001650">
    <property type="entry name" value="Helicase_C-like"/>
</dbReference>